<dbReference type="Gene3D" id="3.40.960.10">
    <property type="entry name" value="VSR Endonuclease"/>
    <property type="match status" value="1"/>
</dbReference>
<feature type="non-terminal residue" evidence="1">
    <location>
        <position position="87"/>
    </location>
</feature>
<organism evidence="1">
    <name type="scientific">marine sediment metagenome</name>
    <dbReference type="NCBI Taxonomy" id="412755"/>
    <lineage>
        <taxon>unclassified sequences</taxon>
        <taxon>metagenomes</taxon>
        <taxon>ecological metagenomes</taxon>
    </lineage>
</organism>
<evidence type="ECO:0008006" key="2">
    <source>
        <dbReference type="Google" id="ProtNLM"/>
    </source>
</evidence>
<reference evidence="1" key="1">
    <citation type="journal article" date="2015" name="Nature">
        <title>Complex archaea that bridge the gap between prokaryotes and eukaryotes.</title>
        <authorList>
            <person name="Spang A."/>
            <person name="Saw J.H."/>
            <person name="Jorgensen S.L."/>
            <person name="Zaremba-Niedzwiedzka K."/>
            <person name="Martijn J."/>
            <person name="Lind A.E."/>
            <person name="van Eijk R."/>
            <person name="Schleper C."/>
            <person name="Guy L."/>
            <person name="Ettema T.J."/>
        </authorList>
    </citation>
    <scope>NUCLEOTIDE SEQUENCE</scope>
</reference>
<protein>
    <recommendedName>
        <fullName evidence="2">DUF559 domain-containing protein</fullName>
    </recommendedName>
</protein>
<evidence type="ECO:0000313" key="1">
    <source>
        <dbReference type="EMBL" id="KKK85867.1"/>
    </source>
</evidence>
<comment type="caution">
    <text evidence="1">The sequence shown here is derived from an EMBL/GenBank/DDBJ whole genome shotgun (WGS) entry which is preliminary data.</text>
</comment>
<sequence>MTSIWKLLGKGVAAGDANMRDQEETVTVLTDAHQAVIRELEKHGVMLMEEAEFPPYRVDCYLPAYHVAIEIDGAQHSAKTDEERDAK</sequence>
<accession>A0A0F8YWR1</accession>
<dbReference type="EMBL" id="LAZR01051111">
    <property type="protein sequence ID" value="KKK85867.1"/>
    <property type="molecule type" value="Genomic_DNA"/>
</dbReference>
<dbReference type="AlphaFoldDB" id="A0A0F8YWR1"/>
<proteinExistence type="predicted"/>
<gene>
    <name evidence="1" type="ORF">LCGC14_2768960</name>
</gene>
<name>A0A0F8YWR1_9ZZZZ</name>